<dbReference type="GO" id="GO:0016788">
    <property type="term" value="F:hydrolase activity, acting on ester bonds"/>
    <property type="evidence" value="ECO:0007669"/>
    <property type="project" value="InterPro"/>
</dbReference>
<evidence type="ECO:0000256" key="1">
    <source>
        <dbReference type="ARBA" id="ARBA00001946"/>
    </source>
</evidence>
<evidence type="ECO:0000256" key="2">
    <source>
        <dbReference type="ARBA" id="ARBA00022722"/>
    </source>
</evidence>
<protein>
    <recommendedName>
        <fullName evidence="4">VRR-NUC domain-containing protein</fullName>
    </recommendedName>
</protein>
<keyword evidence="2" id="KW-0540">Nuclease</keyword>
<dbReference type="GO" id="GO:0004518">
    <property type="term" value="F:nuclease activity"/>
    <property type="evidence" value="ECO:0007669"/>
    <property type="project" value="UniProtKB-KW"/>
</dbReference>
<dbReference type="AlphaFoldDB" id="A0A0U1L5W6"/>
<evidence type="ECO:0000256" key="3">
    <source>
        <dbReference type="ARBA" id="ARBA00022801"/>
    </source>
</evidence>
<accession>A0A0U1L5W6</accession>
<dbReference type="EMBL" id="CTRP01000016">
    <property type="protein sequence ID" value="CQR75091.1"/>
    <property type="molecule type" value="Genomic_DNA"/>
</dbReference>
<dbReference type="InterPro" id="IPR011856">
    <property type="entry name" value="tRNA_endonuc-like_dom_sf"/>
</dbReference>
<dbReference type="SMART" id="SM00990">
    <property type="entry name" value="VRR_NUC"/>
    <property type="match status" value="1"/>
</dbReference>
<keyword evidence="3" id="KW-0378">Hydrolase</keyword>
<sequence length="95" mass="10921">MTEKQFQNKVIQFLKDQNIYYVKVWGGGFQRAGIPDLLCCIRGKFVALELKTEKGTPTVLQKYNIFKIQESGGYARILRPSEFAKFKREVMVGAI</sequence>
<feature type="domain" description="VRR-NUC" evidence="4">
    <location>
        <begin position="1"/>
        <end position="82"/>
    </location>
</feature>
<organism evidence="5 6">
    <name type="scientific">Sporomusa ovata</name>
    <dbReference type="NCBI Taxonomy" id="2378"/>
    <lineage>
        <taxon>Bacteria</taxon>
        <taxon>Bacillati</taxon>
        <taxon>Bacillota</taxon>
        <taxon>Negativicutes</taxon>
        <taxon>Selenomonadales</taxon>
        <taxon>Sporomusaceae</taxon>
        <taxon>Sporomusa</taxon>
    </lineage>
</organism>
<dbReference type="InterPro" id="IPR014883">
    <property type="entry name" value="VRR_NUC"/>
</dbReference>
<evidence type="ECO:0000313" key="6">
    <source>
        <dbReference type="Proteomes" id="UP000049855"/>
    </source>
</evidence>
<name>A0A0U1L5W6_9FIRM</name>
<proteinExistence type="predicted"/>
<gene>
    <name evidence="5" type="ORF">SpAn4DRAFT_4455</name>
</gene>
<dbReference type="InterPro" id="IPR011335">
    <property type="entry name" value="Restrct_endonuc-II-like"/>
</dbReference>
<dbReference type="RefSeq" id="WP_021171305.1">
    <property type="nucleotide sequence ID" value="NZ_CTRP01000016.1"/>
</dbReference>
<comment type="cofactor">
    <cofactor evidence="1">
        <name>Mg(2+)</name>
        <dbReference type="ChEBI" id="CHEBI:18420"/>
    </cofactor>
</comment>
<evidence type="ECO:0000259" key="4">
    <source>
        <dbReference type="SMART" id="SM00990"/>
    </source>
</evidence>
<evidence type="ECO:0000313" key="5">
    <source>
        <dbReference type="EMBL" id="CQR75091.1"/>
    </source>
</evidence>
<reference evidence="6" key="1">
    <citation type="submission" date="2015-03" db="EMBL/GenBank/DDBJ databases">
        <authorList>
            <person name="Nijsse Bart"/>
        </authorList>
    </citation>
    <scope>NUCLEOTIDE SEQUENCE [LARGE SCALE GENOMIC DNA]</scope>
</reference>
<dbReference type="SUPFAM" id="SSF52980">
    <property type="entry name" value="Restriction endonuclease-like"/>
    <property type="match status" value="1"/>
</dbReference>
<keyword evidence="6" id="KW-1185">Reference proteome</keyword>
<dbReference type="Proteomes" id="UP000049855">
    <property type="component" value="Unassembled WGS sequence"/>
</dbReference>
<dbReference type="GO" id="GO:0003676">
    <property type="term" value="F:nucleic acid binding"/>
    <property type="evidence" value="ECO:0007669"/>
    <property type="project" value="InterPro"/>
</dbReference>
<dbReference type="Gene3D" id="3.40.1350.10">
    <property type="match status" value="1"/>
</dbReference>